<feature type="transmembrane region" description="Helical" evidence="1">
    <location>
        <begin position="50"/>
        <end position="70"/>
    </location>
</feature>
<keyword evidence="1" id="KW-1133">Transmembrane helix</keyword>
<keyword evidence="1" id="KW-0472">Membrane</keyword>
<feature type="transmembrane region" description="Helical" evidence="1">
    <location>
        <begin position="167"/>
        <end position="184"/>
    </location>
</feature>
<sequence>MSNTRVLIGNIIFNLLLLHIFISAVCSYEVELQEFLHTIIADENNGDKVSTYIVNFLSDAITLIILFEKLMRQYTLLFLDRIYYFCIDVLSCIKNIILVSVAFLQPYFEIVVAFLQPYFEIVVAFLQPYFEIVVAFLLNIVKLFFCFVFGALERVDNFIKDFDNEQLGIIIILSISMAIIISLYKHLDD</sequence>
<gene>
    <name evidence="2" type="primary">orfB</name>
</gene>
<protein>
    <submittedName>
        <fullName evidence="2">Uncharacterized protein</fullName>
    </submittedName>
</protein>
<keyword evidence="2" id="KW-0496">Mitochondrion</keyword>
<geneLocation type="mitochondrion" evidence="2"/>
<evidence type="ECO:0000256" key="1">
    <source>
        <dbReference type="SAM" id="Phobius"/>
    </source>
</evidence>
<name>A0A096Y6V0_9EUKA</name>
<reference evidence="2" key="1">
    <citation type="journal article" date="2014" name="Genome Biol. Evol.">
        <title>The mitochondrial genomes of the glaucophytes Gloeochaete wittrockiana and Cyanoptyche gloeocystis: multilocus phylogenetics suggests a monophyletic archaeplastida.</title>
        <authorList>
            <person name="Jackson C."/>
            <person name="Reyes-Prieto A."/>
        </authorList>
    </citation>
    <scope>NUCLEOTIDE SEQUENCE</scope>
    <source>
        <strain evidence="2">SAG 4.97</strain>
    </source>
</reference>
<accession>A0A096Y6V0</accession>
<proteinExistence type="predicted"/>
<evidence type="ECO:0000313" key="2">
    <source>
        <dbReference type="EMBL" id="AIM52061.1"/>
    </source>
</evidence>
<feature type="transmembrane region" description="Helical" evidence="1">
    <location>
        <begin position="7"/>
        <end position="30"/>
    </location>
</feature>
<reference evidence="2" key="2">
    <citation type="submission" date="2014-05" db="EMBL/GenBank/DDBJ databases">
        <authorList>
            <person name="Jackson C.J."/>
            <person name="Reyes-Prieto A."/>
        </authorList>
    </citation>
    <scope>NUCLEOTIDE SEQUENCE</scope>
    <source>
        <strain evidence="2">SAG 4.97</strain>
    </source>
</reference>
<organism evidence="2">
    <name type="scientific">Cyanoptyche gloeocystis</name>
    <dbReference type="NCBI Taxonomy" id="77922"/>
    <lineage>
        <taxon>Eukaryota</taxon>
        <taxon>Glaucocystophyceae</taxon>
        <taxon>Glaucocystophyceae incertae sedis</taxon>
        <taxon>Cyanoptyche</taxon>
    </lineage>
</organism>
<keyword evidence="1" id="KW-0812">Transmembrane</keyword>
<feature type="transmembrane region" description="Helical" evidence="1">
    <location>
        <begin position="82"/>
        <end position="104"/>
    </location>
</feature>
<dbReference type="EMBL" id="KJ867411">
    <property type="protein sequence ID" value="AIM52061.1"/>
    <property type="molecule type" value="Genomic_DNA"/>
</dbReference>
<feature type="transmembrane region" description="Helical" evidence="1">
    <location>
        <begin position="110"/>
        <end position="126"/>
    </location>
</feature>
<dbReference type="AlphaFoldDB" id="A0A096Y6V0"/>
<dbReference type="RefSeq" id="YP_009092475.1">
    <property type="nucleotide sequence ID" value="NC_025294.1"/>
</dbReference>
<dbReference type="GeneID" id="20832953"/>
<feature type="transmembrane region" description="Helical" evidence="1">
    <location>
        <begin position="133"/>
        <end position="152"/>
    </location>
</feature>